<feature type="signal peptide" evidence="1">
    <location>
        <begin position="1"/>
        <end position="16"/>
    </location>
</feature>
<keyword evidence="1" id="KW-0732">Signal</keyword>
<dbReference type="Proteomes" id="UP000887575">
    <property type="component" value="Unassembled WGS sequence"/>
</dbReference>
<evidence type="ECO:0000256" key="1">
    <source>
        <dbReference type="SAM" id="SignalP"/>
    </source>
</evidence>
<dbReference type="Pfam" id="PF01674">
    <property type="entry name" value="Lipase_2"/>
    <property type="match status" value="1"/>
</dbReference>
<dbReference type="InterPro" id="IPR002918">
    <property type="entry name" value="Lipase_EstA/Esterase_EstB"/>
</dbReference>
<reference evidence="3" key="1">
    <citation type="submission" date="2024-02" db="UniProtKB">
        <authorList>
            <consortium name="WormBaseParasite"/>
        </authorList>
    </citation>
    <scope>IDENTIFICATION</scope>
</reference>
<proteinExistence type="predicted"/>
<evidence type="ECO:0000313" key="2">
    <source>
        <dbReference type="Proteomes" id="UP000887575"/>
    </source>
</evidence>
<sequence>MRLIFLLILFYRQIDSYAISRDFKEYLIDRYGEEIARSIYRPEIFRGSVGGNDHIAEEPTNRIPVVFIHGLGTKAGDYVSIQKIFKEAGYKLEEIYALTWGTPGSFFTGVHLECKHVLQIRRFLEAVSDFTNSKVDIIAYSMGSPLTRKAILGGPCVDNPEIDLGPPISDRIQTFLAVGGANSGSHLCQTPTTLFCNAVTGLHCNSTFMQDINSRRNYEAAEVFAIYNPQDEWIGDKSPCGTPPYTLPGADFHLFPQTFHVSILWRSAREQLALITRKYEMGNLLQDIKKLRMRLIPSAISGNHVQDNTVDDREFLEELRRRRRRLQDRTTRIHRTTESTRIAGEVAHPTSTISSSSPARTVRLVALQDDPLPLNPPSISSKSVILLAIQSPQTRNRRTFGAKTFTTKV</sequence>
<feature type="chain" id="PRO_5042038712" evidence="1">
    <location>
        <begin position="17"/>
        <end position="409"/>
    </location>
</feature>
<evidence type="ECO:0000313" key="3">
    <source>
        <dbReference type="WBParaSite" id="MBELARI_LOCUS2191"/>
    </source>
</evidence>
<dbReference type="SUPFAM" id="SSF53474">
    <property type="entry name" value="alpha/beta-Hydrolases"/>
    <property type="match status" value="1"/>
</dbReference>
<accession>A0AAF3F5T1</accession>
<dbReference type="PANTHER" id="PTHR32015">
    <property type="entry name" value="FASTING INDUCED LIPASE"/>
    <property type="match status" value="1"/>
</dbReference>
<name>A0AAF3F5T1_9BILA</name>
<dbReference type="AlphaFoldDB" id="A0AAF3F5T1"/>
<protein>
    <submittedName>
        <fullName evidence="3">Lipase</fullName>
    </submittedName>
</protein>
<dbReference type="WBParaSite" id="MBELARI_LOCUS2191">
    <property type="protein sequence ID" value="MBELARI_LOCUS2191"/>
    <property type="gene ID" value="MBELARI_LOCUS2191"/>
</dbReference>
<dbReference type="GO" id="GO:0016042">
    <property type="term" value="P:lipid catabolic process"/>
    <property type="evidence" value="ECO:0007669"/>
    <property type="project" value="InterPro"/>
</dbReference>
<dbReference type="InterPro" id="IPR029058">
    <property type="entry name" value="AB_hydrolase_fold"/>
</dbReference>
<organism evidence="2 3">
    <name type="scientific">Mesorhabditis belari</name>
    <dbReference type="NCBI Taxonomy" id="2138241"/>
    <lineage>
        <taxon>Eukaryota</taxon>
        <taxon>Metazoa</taxon>
        <taxon>Ecdysozoa</taxon>
        <taxon>Nematoda</taxon>
        <taxon>Chromadorea</taxon>
        <taxon>Rhabditida</taxon>
        <taxon>Rhabditina</taxon>
        <taxon>Rhabditomorpha</taxon>
        <taxon>Rhabditoidea</taxon>
        <taxon>Rhabditidae</taxon>
        <taxon>Mesorhabditinae</taxon>
        <taxon>Mesorhabditis</taxon>
    </lineage>
</organism>
<dbReference type="PANTHER" id="PTHR32015:SF3">
    <property type="entry name" value="TRIACYLGLYCEROL LIPASE"/>
    <property type="match status" value="1"/>
</dbReference>
<dbReference type="Gene3D" id="3.40.50.1820">
    <property type="entry name" value="alpha/beta hydrolase"/>
    <property type="match status" value="1"/>
</dbReference>
<dbReference type="GO" id="GO:0016298">
    <property type="term" value="F:lipase activity"/>
    <property type="evidence" value="ECO:0007669"/>
    <property type="project" value="TreeGrafter"/>
</dbReference>
<keyword evidence="2" id="KW-1185">Reference proteome</keyword>